<feature type="transmembrane region" description="Helical" evidence="7">
    <location>
        <begin position="263"/>
        <end position="281"/>
    </location>
</feature>
<dbReference type="InterPro" id="IPR035906">
    <property type="entry name" value="MetI-like_sf"/>
</dbReference>
<dbReference type="Pfam" id="PF00528">
    <property type="entry name" value="BPD_transp_1"/>
    <property type="match status" value="1"/>
</dbReference>
<dbReference type="RefSeq" id="WP_173075933.1">
    <property type="nucleotide sequence ID" value="NZ_BAABJB010000015.1"/>
</dbReference>
<accession>A0A6V8L387</accession>
<dbReference type="CDD" id="cd06261">
    <property type="entry name" value="TM_PBP2"/>
    <property type="match status" value="1"/>
</dbReference>
<feature type="transmembrane region" description="Helical" evidence="7">
    <location>
        <begin position="12"/>
        <end position="37"/>
    </location>
</feature>
<feature type="transmembrane region" description="Helical" evidence="7">
    <location>
        <begin position="114"/>
        <end position="135"/>
    </location>
</feature>
<protein>
    <submittedName>
        <fullName evidence="9">Sugar ABC transporter permease</fullName>
    </submittedName>
</protein>
<evidence type="ECO:0000256" key="2">
    <source>
        <dbReference type="ARBA" id="ARBA00022448"/>
    </source>
</evidence>
<sequence length="296" mass="32018">MTVRRSPVTRRAGSAVGTVVLLVTATAFVIPVIWLLLAPTHSRARLTAGSSLSFGSLDDLGRAWTNLMSYQDGQVLRWLLNSVGYSAGAVLLALLMAAPAGYALAMYDFPGRRAVLNATLLTMIIPQAALILPLYLEMVQFGLVGTVWSVILPSAFFPFGVYLSYLYYNESVPRSLLEAARMDGAGELRIFWSLGLPLGRPALGLIGFFCFVQAWNQYFLPFVMFSSDHLYNLQLGLQTLISSTGAVNPSYGATTLPIYQPEAALAAILTVAPTLVVFVVAQRYLRAGQVRGAVKG</sequence>
<dbReference type="PANTHER" id="PTHR43744">
    <property type="entry name" value="ABC TRANSPORTER PERMEASE PROTEIN MG189-RELATED-RELATED"/>
    <property type="match status" value="1"/>
</dbReference>
<dbReference type="PANTHER" id="PTHR43744:SF12">
    <property type="entry name" value="ABC TRANSPORTER PERMEASE PROTEIN MG189-RELATED"/>
    <property type="match status" value="1"/>
</dbReference>
<dbReference type="GO" id="GO:0005886">
    <property type="term" value="C:plasma membrane"/>
    <property type="evidence" value="ECO:0007669"/>
    <property type="project" value="UniProtKB-SubCell"/>
</dbReference>
<feature type="transmembrane region" description="Helical" evidence="7">
    <location>
        <begin position="189"/>
        <end position="215"/>
    </location>
</feature>
<evidence type="ECO:0000313" key="10">
    <source>
        <dbReference type="Proteomes" id="UP000482960"/>
    </source>
</evidence>
<evidence type="ECO:0000259" key="8">
    <source>
        <dbReference type="PROSITE" id="PS50928"/>
    </source>
</evidence>
<organism evidence="9 10">
    <name type="scientific">Phytohabitans rumicis</name>
    <dbReference type="NCBI Taxonomy" id="1076125"/>
    <lineage>
        <taxon>Bacteria</taxon>
        <taxon>Bacillati</taxon>
        <taxon>Actinomycetota</taxon>
        <taxon>Actinomycetes</taxon>
        <taxon>Micromonosporales</taxon>
        <taxon>Micromonosporaceae</taxon>
    </lineage>
</organism>
<evidence type="ECO:0000256" key="1">
    <source>
        <dbReference type="ARBA" id="ARBA00004651"/>
    </source>
</evidence>
<comment type="subcellular location">
    <subcellularLocation>
        <location evidence="1 7">Cell membrane</location>
        <topology evidence="1 7">Multi-pass membrane protein</topology>
    </subcellularLocation>
</comment>
<gene>
    <name evidence="9" type="ORF">Prum_021890</name>
</gene>
<dbReference type="SUPFAM" id="SSF161098">
    <property type="entry name" value="MetI-like"/>
    <property type="match status" value="1"/>
</dbReference>
<keyword evidence="5 7" id="KW-1133">Transmembrane helix</keyword>
<feature type="transmembrane region" description="Helical" evidence="7">
    <location>
        <begin position="85"/>
        <end position="107"/>
    </location>
</feature>
<comment type="similarity">
    <text evidence="7">Belongs to the binding-protein-dependent transport system permease family.</text>
</comment>
<feature type="transmembrane region" description="Helical" evidence="7">
    <location>
        <begin position="147"/>
        <end position="168"/>
    </location>
</feature>
<dbReference type="InterPro" id="IPR000515">
    <property type="entry name" value="MetI-like"/>
</dbReference>
<keyword evidence="3" id="KW-1003">Cell membrane</keyword>
<reference evidence="9 10" key="2">
    <citation type="submission" date="2020-03" db="EMBL/GenBank/DDBJ databases">
        <authorList>
            <person name="Ichikawa N."/>
            <person name="Kimura A."/>
            <person name="Kitahashi Y."/>
            <person name="Uohara A."/>
        </authorList>
    </citation>
    <scope>NUCLEOTIDE SEQUENCE [LARGE SCALE GENOMIC DNA]</scope>
    <source>
        <strain evidence="9 10">NBRC 108638</strain>
    </source>
</reference>
<dbReference type="GO" id="GO:0055085">
    <property type="term" value="P:transmembrane transport"/>
    <property type="evidence" value="ECO:0007669"/>
    <property type="project" value="InterPro"/>
</dbReference>
<evidence type="ECO:0000256" key="6">
    <source>
        <dbReference type="ARBA" id="ARBA00023136"/>
    </source>
</evidence>
<evidence type="ECO:0000256" key="7">
    <source>
        <dbReference type="RuleBase" id="RU363032"/>
    </source>
</evidence>
<evidence type="ECO:0000256" key="4">
    <source>
        <dbReference type="ARBA" id="ARBA00022692"/>
    </source>
</evidence>
<evidence type="ECO:0000256" key="5">
    <source>
        <dbReference type="ARBA" id="ARBA00022989"/>
    </source>
</evidence>
<keyword evidence="4 7" id="KW-0812">Transmembrane</keyword>
<keyword evidence="2 7" id="KW-0813">Transport</keyword>
<reference evidence="9 10" key="1">
    <citation type="submission" date="2020-03" db="EMBL/GenBank/DDBJ databases">
        <title>Whole genome shotgun sequence of Phytohabitans rumicis NBRC 108638.</title>
        <authorList>
            <person name="Komaki H."/>
            <person name="Tamura T."/>
        </authorList>
    </citation>
    <scope>NUCLEOTIDE SEQUENCE [LARGE SCALE GENOMIC DNA]</scope>
    <source>
        <strain evidence="9 10">NBRC 108638</strain>
    </source>
</reference>
<dbReference type="EMBL" id="BLPG01000001">
    <property type="protein sequence ID" value="GFJ88547.1"/>
    <property type="molecule type" value="Genomic_DNA"/>
</dbReference>
<feature type="domain" description="ABC transmembrane type-1" evidence="8">
    <location>
        <begin position="79"/>
        <end position="281"/>
    </location>
</feature>
<name>A0A6V8L387_9ACTN</name>
<evidence type="ECO:0000256" key="3">
    <source>
        <dbReference type="ARBA" id="ARBA00022475"/>
    </source>
</evidence>
<keyword evidence="10" id="KW-1185">Reference proteome</keyword>
<evidence type="ECO:0000313" key="9">
    <source>
        <dbReference type="EMBL" id="GFJ88547.1"/>
    </source>
</evidence>
<proteinExistence type="inferred from homology"/>
<dbReference type="Proteomes" id="UP000482960">
    <property type="component" value="Unassembled WGS sequence"/>
</dbReference>
<dbReference type="PROSITE" id="PS50928">
    <property type="entry name" value="ABC_TM1"/>
    <property type="match status" value="1"/>
</dbReference>
<dbReference type="Gene3D" id="1.10.3720.10">
    <property type="entry name" value="MetI-like"/>
    <property type="match status" value="1"/>
</dbReference>
<comment type="caution">
    <text evidence="9">The sequence shown here is derived from an EMBL/GenBank/DDBJ whole genome shotgun (WGS) entry which is preliminary data.</text>
</comment>
<dbReference type="AlphaFoldDB" id="A0A6V8L387"/>
<keyword evidence="6 7" id="KW-0472">Membrane</keyword>